<keyword evidence="2" id="KW-0472">Membrane</keyword>
<keyword evidence="2" id="KW-1133">Transmembrane helix</keyword>
<feature type="compositionally biased region" description="Pro residues" evidence="1">
    <location>
        <begin position="369"/>
        <end position="397"/>
    </location>
</feature>
<reference evidence="3" key="1">
    <citation type="journal article" date="2023" name="Mol. Phylogenet. Evol.">
        <title>Genome-scale phylogeny and comparative genomics of the fungal order Sordariales.</title>
        <authorList>
            <person name="Hensen N."/>
            <person name="Bonometti L."/>
            <person name="Westerberg I."/>
            <person name="Brannstrom I.O."/>
            <person name="Guillou S."/>
            <person name="Cros-Aarteil S."/>
            <person name="Calhoun S."/>
            <person name="Haridas S."/>
            <person name="Kuo A."/>
            <person name="Mondo S."/>
            <person name="Pangilinan J."/>
            <person name="Riley R."/>
            <person name="LaButti K."/>
            <person name="Andreopoulos B."/>
            <person name="Lipzen A."/>
            <person name="Chen C."/>
            <person name="Yan M."/>
            <person name="Daum C."/>
            <person name="Ng V."/>
            <person name="Clum A."/>
            <person name="Steindorff A."/>
            <person name="Ohm R.A."/>
            <person name="Martin F."/>
            <person name="Silar P."/>
            <person name="Natvig D.O."/>
            <person name="Lalanne C."/>
            <person name="Gautier V."/>
            <person name="Ament-Velasquez S.L."/>
            <person name="Kruys A."/>
            <person name="Hutchinson M.I."/>
            <person name="Powell A.J."/>
            <person name="Barry K."/>
            <person name="Miller A.N."/>
            <person name="Grigoriev I.V."/>
            <person name="Debuchy R."/>
            <person name="Gladieux P."/>
            <person name="Hiltunen Thoren M."/>
            <person name="Johannesson H."/>
        </authorList>
    </citation>
    <scope>NUCLEOTIDE SEQUENCE</scope>
    <source>
        <strain evidence="3">PSN309</strain>
    </source>
</reference>
<feature type="compositionally biased region" description="Basic and acidic residues" evidence="1">
    <location>
        <begin position="160"/>
        <end position="331"/>
    </location>
</feature>
<dbReference type="AlphaFoldDB" id="A0AAN6WUW2"/>
<organism evidence="3 4">
    <name type="scientific">Podospora australis</name>
    <dbReference type="NCBI Taxonomy" id="1536484"/>
    <lineage>
        <taxon>Eukaryota</taxon>
        <taxon>Fungi</taxon>
        <taxon>Dikarya</taxon>
        <taxon>Ascomycota</taxon>
        <taxon>Pezizomycotina</taxon>
        <taxon>Sordariomycetes</taxon>
        <taxon>Sordariomycetidae</taxon>
        <taxon>Sordariales</taxon>
        <taxon>Podosporaceae</taxon>
        <taxon>Podospora</taxon>
    </lineage>
</organism>
<reference evidence="3" key="2">
    <citation type="submission" date="2023-05" db="EMBL/GenBank/DDBJ databases">
        <authorList>
            <consortium name="Lawrence Berkeley National Laboratory"/>
            <person name="Steindorff A."/>
            <person name="Hensen N."/>
            <person name="Bonometti L."/>
            <person name="Westerberg I."/>
            <person name="Brannstrom I.O."/>
            <person name="Guillou S."/>
            <person name="Cros-Aarteil S."/>
            <person name="Calhoun S."/>
            <person name="Haridas S."/>
            <person name="Kuo A."/>
            <person name="Mondo S."/>
            <person name="Pangilinan J."/>
            <person name="Riley R."/>
            <person name="Labutti K."/>
            <person name="Andreopoulos B."/>
            <person name="Lipzen A."/>
            <person name="Chen C."/>
            <person name="Yanf M."/>
            <person name="Daum C."/>
            <person name="Ng V."/>
            <person name="Clum A."/>
            <person name="Ohm R."/>
            <person name="Martin F."/>
            <person name="Silar P."/>
            <person name="Natvig D."/>
            <person name="Lalanne C."/>
            <person name="Gautier V."/>
            <person name="Ament-Velasquez S.L."/>
            <person name="Kruys A."/>
            <person name="Hutchinson M.I."/>
            <person name="Powell A.J."/>
            <person name="Barry K."/>
            <person name="Miller A.N."/>
            <person name="Grigoriev I.V."/>
            <person name="Debuchy R."/>
            <person name="Gladieux P."/>
            <person name="Thoren M.H."/>
            <person name="Johannesson H."/>
        </authorList>
    </citation>
    <scope>NUCLEOTIDE SEQUENCE</scope>
    <source>
        <strain evidence="3">PSN309</strain>
    </source>
</reference>
<feature type="compositionally biased region" description="Pro residues" evidence="1">
    <location>
        <begin position="136"/>
        <end position="150"/>
    </location>
</feature>
<evidence type="ECO:0000313" key="4">
    <source>
        <dbReference type="Proteomes" id="UP001302126"/>
    </source>
</evidence>
<dbReference type="PANTHER" id="PTHR13484">
    <property type="entry name" value="FIP1-LIKE 1 PROTEIN"/>
    <property type="match status" value="1"/>
</dbReference>
<feature type="transmembrane region" description="Helical" evidence="2">
    <location>
        <begin position="55"/>
        <end position="72"/>
    </location>
</feature>
<evidence type="ECO:0000256" key="2">
    <source>
        <dbReference type="SAM" id="Phobius"/>
    </source>
</evidence>
<keyword evidence="4" id="KW-1185">Reference proteome</keyword>
<dbReference type="EMBL" id="MU864385">
    <property type="protein sequence ID" value="KAK4188655.1"/>
    <property type="molecule type" value="Genomic_DNA"/>
</dbReference>
<comment type="caution">
    <text evidence="3">The sequence shown here is derived from an EMBL/GenBank/DDBJ whole genome shotgun (WGS) entry which is preliminary data.</text>
</comment>
<keyword evidence="2" id="KW-0812">Transmembrane</keyword>
<dbReference type="CDD" id="cd22265">
    <property type="entry name" value="UDM1_RNF168"/>
    <property type="match status" value="1"/>
</dbReference>
<evidence type="ECO:0000256" key="1">
    <source>
        <dbReference type="SAM" id="MobiDB-lite"/>
    </source>
</evidence>
<evidence type="ECO:0000313" key="3">
    <source>
        <dbReference type="EMBL" id="KAK4188655.1"/>
    </source>
</evidence>
<dbReference type="PANTHER" id="PTHR13484:SF0">
    <property type="entry name" value="PRE-MRNA 3'-END-PROCESSING FACTOR FIP1"/>
    <property type="match status" value="1"/>
</dbReference>
<feature type="transmembrane region" description="Helical" evidence="2">
    <location>
        <begin position="84"/>
        <end position="102"/>
    </location>
</feature>
<proteinExistence type="predicted"/>
<name>A0AAN6WUW2_9PEZI</name>
<feature type="compositionally biased region" description="Pro residues" evidence="1">
    <location>
        <begin position="119"/>
        <end position="129"/>
    </location>
</feature>
<feature type="region of interest" description="Disordered" evidence="1">
    <location>
        <begin position="1"/>
        <end position="22"/>
    </location>
</feature>
<accession>A0AAN6WUW2</accession>
<sequence length="680" mass="75460">MSQPPPPPPHGENPKTTAGGSAGLPRGKYDVFIIPEHSAGAGFLYLPSLKSNSNSFIAGVAFTLLTIGLAWVGSPIILQLYKSAQGIGIMGNVAWLGAAMLAPQPPPSPTPPVREKPTPRPQPPPSPTPPREKPKPPPTPPPPSPPPQPSPTKADNVKGAWERAREETRKKEEERKAKEAEIKRKEDAARRLRELREREAKEREKREKEKQDRELKDRLKKEQEAKEKERLEKELREKVEKELREKVEKEAREREAREREIREARERQEKLKREEELRTLAEERAKLDAERKAAREKEAKEAAERKEREQRLAKLRKDREEQAKQQNERKGTAYAYSSVGEKTSMWPNGMPPSVAPSVAPSEAYSMPSTPKPASPIPPPSPTKPAPSPTKPSSPTPKPAQSSTGTADEYSYRPYDTPKKPTARKKSVSDFSESSWAPSQSTSRTSPPPTLRDPYTTNDPQKIVIKAVYAYLSEYSKTPAMQLISGVGTVTDGLILRVTSAGMFVDDDVRGVAQREWDVKAWTVKQIEVWCPQHACSSNPSSTPGSIPTNHPFFKTMPTRPTRAAERGATKLLLGEEALQYLDDFSRVCKETCRRGLASSASAASSNYDKTGAPTSKGLHLIRASIRDQEGKRYLFVIDETEGWKIPIGLTALRGSSQVRALGVAGFSSLESKTILDTLGW</sequence>
<dbReference type="InterPro" id="IPR051187">
    <property type="entry name" value="Pre-mRNA_3'-end_processing_reg"/>
</dbReference>
<feature type="compositionally biased region" description="Pro residues" evidence="1">
    <location>
        <begin position="1"/>
        <end position="11"/>
    </location>
</feature>
<protein>
    <submittedName>
        <fullName evidence="3">Uncharacterized protein</fullName>
    </submittedName>
</protein>
<gene>
    <name evidence="3" type="ORF">QBC35DRAFT_432303</name>
</gene>
<dbReference type="Proteomes" id="UP001302126">
    <property type="component" value="Unassembled WGS sequence"/>
</dbReference>
<feature type="region of interest" description="Disordered" evidence="1">
    <location>
        <begin position="105"/>
        <end position="457"/>
    </location>
</feature>
<dbReference type="GO" id="GO:0005847">
    <property type="term" value="C:mRNA cleavage and polyadenylation specificity factor complex"/>
    <property type="evidence" value="ECO:0007669"/>
    <property type="project" value="TreeGrafter"/>
</dbReference>